<proteinExistence type="predicted"/>
<protein>
    <submittedName>
        <fullName evidence="3">Smr domain protein</fullName>
    </submittedName>
</protein>
<accession>A0A653A2Z1</accession>
<evidence type="ECO:0000256" key="1">
    <source>
        <dbReference type="SAM" id="MobiDB-lite"/>
    </source>
</evidence>
<organism evidence="3">
    <name type="scientific">Uncultured Desulfatiglans sp</name>
    <dbReference type="NCBI Taxonomy" id="1748965"/>
    <lineage>
        <taxon>Bacteria</taxon>
        <taxon>Pseudomonadati</taxon>
        <taxon>Thermodesulfobacteriota</taxon>
        <taxon>Desulfobacteria</taxon>
        <taxon>Desulfatiglandales</taxon>
        <taxon>Desulfatiglandaceae</taxon>
        <taxon>Desulfatiglans</taxon>
        <taxon>environmental samples</taxon>
    </lineage>
</organism>
<feature type="region of interest" description="Disordered" evidence="1">
    <location>
        <begin position="1"/>
        <end position="54"/>
    </location>
</feature>
<dbReference type="Pfam" id="PF01713">
    <property type="entry name" value="Smr"/>
    <property type="match status" value="1"/>
</dbReference>
<reference evidence="3" key="1">
    <citation type="submission" date="2018-07" db="EMBL/GenBank/DDBJ databases">
        <authorList>
            <consortium name="Genoscope - CEA"/>
            <person name="William W."/>
        </authorList>
    </citation>
    <scope>NUCLEOTIDE SEQUENCE</scope>
    <source>
        <strain evidence="3">IK1</strain>
    </source>
</reference>
<dbReference type="InterPro" id="IPR002625">
    <property type="entry name" value="Smr_dom"/>
</dbReference>
<dbReference type="SMART" id="SM00463">
    <property type="entry name" value="SMR"/>
    <property type="match status" value="1"/>
</dbReference>
<dbReference type="InterPro" id="IPR036063">
    <property type="entry name" value="Smr_dom_sf"/>
</dbReference>
<dbReference type="SUPFAM" id="SSF160443">
    <property type="entry name" value="SMR domain-like"/>
    <property type="match status" value="1"/>
</dbReference>
<dbReference type="EMBL" id="UPXX01000013">
    <property type="protein sequence ID" value="VBB42308.1"/>
    <property type="molecule type" value="Genomic_DNA"/>
</dbReference>
<sequence length="238" mass="26755">MPRRRKKNRTPPVRGAVKSTEGPFNPVLGVRPKQRRPKVLPAAEAPPPQQPQEIPDETEIFLRAMTDVKPLVRGKGIVTSQPDPHLRPPHTARDDELEVMAHLSDLISGAAQLDITFSDEYIEGCVPGFSRKLMLRLKRGEFPVQDYIDLHGLTKQEAEAQLRGFLIRSHQLGLRCVLVVHGRGLNSENNIPVLKERLPVWLNRGSIKRIVLAFSTARPYDGGTGAIYILLRKWHSRG</sequence>
<dbReference type="PANTHER" id="PTHR35562:SF2">
    <property type="entry name" value="DNA ENDONUCLEASE SMRA-RELATED"/>
    <property type="match status" value="1"/>
</dbReference>
<dbReference type="Gene3D" id="3.30.1370.110">
    <property type="match status" value="1"/>
</dbReference>
<evidence type="ECO:0000313" key="3">
    <source>
        <dbReference type="EMBL" id="VBB42308.1"/>
    </source>
</evidence>
<dbReference type="PROSITE" id="PS50828">
    <property type="entry name" value="SMR"/>
    <property type="match status" value="1"/>
</dbReference>
<feature type="domain" description="Smr" evidence="2">
    <location>
        <begin position="148"/>
        <end position="232"/>
    </location>
</feature>
<evidence type="ECO:0000259" key="2">
    <source>
        <dbReference type="PROSITE" id="PS50828"/>
    </source>
</evidence>
<dbReference type="PANTHER" id="PTHR35562">
    <property type="entry name" value="DNA ENDONUCLEASE SMRA-RELATED"/>
    <property type="match status" value="1"/>
</dbReference>
<gene>
    <name evidence="3" type="ORF">TRIP_B200448</name>
</gene>
<name>A0A653A2Z1_UNCDX</name>
<dbReference type="AlphaFoldDB" id="A0A653A2Z1"/>